<organism evidence="2 3">
    <name type="scientific">Rhizopus stolonifer</name>
    <name type="common">Rhizopus nigricans</name>
    <dbReference type="NCBI Taxonomy" id="4846"/>
    <lineage>
        <taxon>Eukaryota</taxon>
        <taxon>Fungi</taxon>
        <taxon>Fungi incertae sedis</taxon>
        <taxon>Mucoromycota</taxon>
        <taxon>Mucoromycotina</taxon>
        <taxon>Mucoromycetes</taxon>
        <taxon>Mucorales</taxon>
        <taxon>Mucorineae</taxon>
        <taxon>Rhizopodaceae</taxon>
        <taxon>Rhizopus</taxon>
    </lineage>
</organism>
<comment type="caution">
    <text evidence="2">The sequence shown here is derived from an EMBL/GenBank/DDBJ whole genome shotgun (WGS) entry which is preliminary data.</text>
</comment>
<dbReference type="EMBL" id="PJQM01003344">
    <property type="protein sequence ID" value="RCH89386.1"/>
    <property type="molecule type" value="Genomic_DNA"/>
</dbReference>
<proteinExistence type="predicted"/>
<dbReference type="AlphaFoldDB" id="A0A367JHL9"/>
<name>A0A367JHL9_RHIST</name>
<feature type="signal peptide" evidence="1">
    <location>
        <begin position="1"/>
        <end position="18"/>
    </location>
</feature>
<reference evidence="2 3" key="1">
    <citation type="journal article" date="2018" name="G3 (Bethesda)">
        <title>Phylogenetic and Phylogenomic Definition of Rhizopus Species.</title>
        <authorList>
            <person name="Gryganskyi A.P."/>
            <person name="Golan J."/>
            <person name="Dolatabadi S."/>
            <person name="Mondo S."/>
            <person name="Robb S."/>
            <person name="Idnurm A."/>
            <person name="Muszewska A."/>
            <person name="Steczkiewicz K."/>
            <person name="Masonjones S."/>
            <person name="Liao H.L."/>
            <person name="Gajdeczka M.T."/>
            <person name="Anike F."/>
            <person name="Vuek A."/>
            <person name="Anishchenko I.M."/>
            <person name="Voigt K."/>
            <person name="de Hoog G.S."/>
            <person name="Smith M.E."/>
            <person name="Heitman J."/>
            <person name="Vilgalys R."/>
            <person name="Stajich J.E."/>
        </authorList>
    </citation>
    <scope>NUCLEOTIDE SEQUENCE [LARGE SCALE GENOMIC DNA]</scope>
    <source>
        <strain evidence="2 3">LSU 92-RS-03</strain>
    </source>
</reference>
<keyword evidence="3" id="KW-1185">Reference proteome</keyword>
<accession>A0A367JHL9</accession>
<protein>
    <submittedName>
        <fullName evidence="2">Uncharacterized protein</fullName>
    </submittedName>
</protein>
<keyword evidence="1" id="KW-0732">Signal</keyword>
<dbReference type="OrthoDB" id="2448307at2759"/>
<evidence type="ECO:0000313" key="3">
    <source>
        <dbReference type="Proteomes" id="UP000253551"/>
    </source>
</evidence>
<feature type="chain" id="PRO_5016778018" evidence="1">
    <location>
        <begin position="19"/>
        <end position="50"/>
    </location>
</feature>
<evidence type="ECO:0000313" key="2">
    <source>
        <dbReference type="EMBL" id="RCH89386.1"/>
    </source>
</evidence>
<evidence type="ECO:0000256" key="1">
    <source>
        <dbReference type="SAM" id="SignalP"/>
    </source>
</evidence>
<feature type="non-terminal residue" evidence="2">
    <location>
        <position position="1"/>
    </location>
</feature>
<gene>
    <name evidence="2" type="ORF">CU098_009779</name>
</gene>
<dbReference type="Proteomes" id="UP000253551">
    <property type="component" value="Unassembled WGS sequence"/>
</dbReference>
<sequence>SVSLALVVLAIANAAVCCSNFGKGLKPHLITQHRRSSMHRHLSERTLSLD</sequence>